<name>A0A560KDS2_9BRAD</name>
<gene>
    <name evidence="1" type="ORF">FBZ95_102367</name>
</gene>
<dbReference type="Proteomes" id="UP000315914">
    <property type="component" value="Unassembled WGS sequence"/>
</dbReference>
<dbReference type="RefSeq" id="WP_080133458.1">
    <property type="nucleotide sequence ID" value="NZ_LWIG01000001.1"/>
</dbReference>
<dbReference type="AlphaFoldDB" id="A0A560KDS2"/>
<dbReference type="EMBL" id="VITW01000002">
    <property type="protein sequence ID" value="TWB81149.1"/>
    <property type="molecule type" value="Genomic_DNA"/>
</dbReference>
<sequence>MIHATCHTADNVRCIEFDATPWFSEADAPSIIDLAERGWTSKAIAESLEHRRGYEGLHDLVDYAAKRLQSESLEDPTWETFECVVDGPEAVAWLRQNRPNVVARIPSGGHH</sequence>
<dbReference type="OrthoDB" id="8234840at2"/>
<organism evidence="1 2">
    <name type="scientific">Bradyrhizobium sacchari</name>
    <dbReference type="NCBI Taxonomy" id="1399419"/>
    <lineage>
        <taxon>Bacteria</taxon>
        <taxon>Pseudomonadati</taxon>
        <taxon>Pseudomonadota</taxon>
        <taxon>Alphaproteobacteria</taxon>
        <taxon>Hyphomicrobiales</taxon>
        <taxon>Nitrobacteraceae</taxon>
        <taxon>Bradyrhizobium</taxon>
    </lineage>
</organism>
<comment type="caution">
    <text evidence="1">The sequence shown here is derived from an EMBL/GenBank/DDBJ whole genome shotgun (WGS) entry which is preliminary data.</text>
</comment>
<reference evidence="1 2" key="1">
    <citation type="submission" date="2019-06" db="EMBL/GenBank/DDBJ databases">
        <title>Genomic Encyclopedia of Type Strains, Phase IV (KMG-V): Genome sequencing to study the core and pangenomes of soil and plant-associated prokaryotes.</title>
        <authorList>
            <person name="Whitman W."/>
        </authorList>
    </citation>
    <scope>NUCLEOTIDE SEQUENCE [LARGE SCALE GENOMIC DNA]</scope>
    <source>
        <strain evidence="1 2">BR 10556</strain>
    </source>
</reference>
<proteinExistence type="predicted"/>
<keyword evidence="2" id="KW-1185">Reference proteome</keyword>
<evidence type="ECO:0000313" key="1">
    <source>
        <dbReference type="EMBL" id="TWB81149.1"/>
    </source>
</evidence>
<evidence type="ECO:0000313" key="2">
    <source>
        <dbReference type="Proteomes" id="UP000315914"/>
    </source>
</evidence>
<accession>A0A560KDS2</accession>
<protein>
    <submittedName>
        <fullName evidence="1">Uncharacterized protein</fullName>
    </submittedName>
</protein>